<accession>A0A815SNG8</accession>
<gene>
    <name evidence="2" type="ORF">EDS130_LOCUS42192</name>
    <name evidence="3" type="ORF">XAT740_LOCUS47158</name>
</gene>
<evidence type="ECO:0000313" key="4">
    <source>
        <dbReference type="Proteomes" id="UP000663828"/>
    </source>
</evidence>
<comment type="caution">
    <text evidence="2">The sequence shown here is derived from an EMBL/GenBank/DDBJ whole genome shotgun (WGS) entry which is preliminary data.</text>
</comment>
<protein>
    <submittedName>
        <fullName evidence="2">Uncharacterized protein</fullName>
    </submittedName>
</protein>
<evidence type="ECO:0000256" key="1">
    <source>
        <dbReference type="SAM" id="MobiDB-lite"/>
    </source>
</evidence>
<organism evidence="2 5">
    <name type="scientific">Adineta ricciae</name>
    <name type="common">Rotifer</name>
    <dbReference type="NCBI Taxonomy" id="249248"/>
    <lineage>
        <taxon>Eukaryota</taxon>
        <taxon>Metazoa</taxon>
        <taxon>Spiralia</taxon>
        <taxon>Gnathifera</taxon>
        <taxon>Rotifera</taxon>
        <taxon>Eurotatoria</taxon>
        <taxon>Bdelloidea</taxon>
        <taxon>Adinetida</taxon>
        <taxon>Adinetidae</taxon>
        <taxon>Adineta</taxon>
    </lineage>
</organism>
<dbReference type="EMBL" id="CAJNOR010006483">
    <property type="protein sequence ID" value="CAF1596392.1"/>
    <property type="molecule type" value="Genomic_DNA"/>
</dbReference>
<dbReference type="Proteomes" id="UP000663852">
    <property type="component" value="Unassembled WGS sequence"/>
</dbReference>
<reference evidence="2" key="1">
    <citation type="submission" date="2021-02" db="EMBL/GenBank/DDBJ databases">
        <authorList>
            <person name="Nowell W R."/>
        </authorList>
    </citation>
    <scope>NUCLEOTIDE SEQUENCE</scope>
</reference>
<name>A0A815SNG8_ADIRI</name>
<feature type="region of interest" description="Disordered" evidence="1">
    <location>
        <begin position="50"/>
        <end position="85"/>
    </location>
</feature>
<proteinExistence type="predicted"/>
<evidence type="ECO:0000313" key="2">
    <source>
        <dbReference type="EMBL" id="CAF1493873.1"/>
    </source>
</evidence>
<evidence type="ECO:0000313" key="5">
    <source>
        <dbReference type="Proteomes" id="UP000663852"/>
    </source>
</evidence>
<sequence length="272" mass="31286">MSTGKSHERRKLPLKTINVSEILNEDRTGEAHQTLNSQQNDLIRLLAPSNRQTSSVGKDHSCQQSDDESYSSRSDIDQNNESEDDILLNSFPRSTDALGVNHQVKLNKRKRNETVPSTNKLKQQRANAIHNGDNPQRLVSTNLSVSHETNTKEILSQIENQIVIYKNMVDKTLKRMERKLDHHLGISNIQGSKILDQYRTDKNEVFPSEYKYQDKNLLITSAKDMLDFARKTLRIIFSADELKSHILPPEREHLRRPALDEARFNVFLGKFS</sequence>
<dbReference type="Proteomes" id="UP000663828">
    <property type="component" value="Unassembled WGS sequence"/>
</dbReference>
<evidence type="ECO:0000313" key="3">
    <source>
        <dbReference type="EMBL" id="CAF1596392.1"/>
    </source>
</evidence>
<dbReference type="EMBL" id="CAJNOJ010000599">
    <property type="protein sequence ID" value="CAF1493873.1"/>
    <property type="molecule type" value="Genomic_DNA"/>
</dbReference>
<dbReference type="AlphaFoldDB" id="A0A815SNG8"/>
<keyword evidence="4" id="KW-1185">Reference proteome</keyword>
<dbReference type="OrthoDB" id="10069190at2759"/>